<feature type="domain" description="Peptidase M28" evidence="5">
    <location>
        <begin position="444"/>
        <end position="619"/>
    </location>
</feature>
<dbReference type="SUPFAM" id="SSF53187">
    <property type="entry name" value="Zn-dependent exopeptidases"/>
    <property type="match status" value="1"/>
</dbReference>
<dbReference type="Gene3D" id="3.40.630.10">
    <property type="entry name" value="Zn peptidases"/>
    <property type="match status" value="1"/>
</dbReference>
<dbReference type="InterPro" id="IPR036757">
    <property type="entry name" value="TFR-like_dimer_dom_sf"/>
</dbReference>
<evidence type="ECO:0000313" key="7">
    <source>
        <dbReference type="Proteomes" id="UP001377567"/>
    </source>
</evidence>
<reference evidence="6 7" key="1">
    <citation type="journal article" date="2023" name="Elife">
        <title>Identification of key yeast species and microbe-microbe interactions impacting larval growth of Drosophila in the wild.</title>
        <authorList>
            <person name="Mure A."/>
            <person name="Sugiura Y."/>
            <person name="Maeda R."/>
            <person name="Honda K."/>
            <person name="Sakurai N."/>
            <person name="Takahashi Y."/>
            <person name="Watada M."/>
            <person name="Katoh T."/>
            <person name="Gotoh A."/>
            <person name="Gotoh Y."/>
            <person name="Taniguchi I."/>
            <person name="Nakamura K."/>
            <person name="Hayashi T."/>
            <person name="Katayama T."/>
            <person name="Uemura T."/>
            <person name="Hattori Y."/>
        </authorList>
    </citation>
    <scope>NUCLEOTIDE SEQUENCE [LARGE SCALE GENOMIC DNA]</scope>
    <source>
        <strain evidence="6 7">KH-74</strain>
    </source>
</reference>
<gene>
    <name evidence="6" type="ORF">DAKH74_052310</name>
</gene>
<dbReference type="InterPro" id="IPR039373">
    <property type="entry name" value="Peptidase_M28B"/>
</dbReference>
<feature type="transmembrane region" description="Helical" evidence="3">
    <location>
        <begin position="143"/>
        <end position="160"/>
    </location>
</feature>
<keyword evidence="7" id="KW-1185">Reference proteome</keyword>
<organism evidence="6 7">
    <name type="scientific">Maudiozyma humilis</name>
    <name type="common">Sour dough yeast</name>
    <name type="synonym">Kazachstania humilis</name>
    <dbReference type="NCBI Taxonomy" id="51915"/>
    <lineage>
        <taxon>Eukaryota</taxon>
        <taxon>Fungi</taxon>
        <taxon>Dikarya</taxon>
        <taxon>Ascomycota</taxon>
        <taxon>Saccharomycotina</taxon>
        <taxon>Saccharomycetes</taxon>
        <taxon>Saccharomycetales</taxon>
        <taxon>Saccharomycetaceae</taxon>
        <taxon>Maudiozyma</taxon>
    </lineage>
</organism>
<dbReference type="Proteomes" id="UP001377567">
    <property type="component" value="Unassembled WGS sequence"/>
</dbReference>
<evidence type="ECO:0000259" key="4">
    <source>
        <dbReference type="Pfam" id="PF04253"/>
    </source>
</evidence>
<dbReference type="InterPro" id="IPR007365">
    <property type="entry name" value="TFR-like_dimer_dom"/>
</dbReference>
<dbReference type="PANTHER" id="PTHR10404:SF72">
    <property type="entry name" value="ZINC METALLOPROTEASE TRE2-RELATED"/>
    <property type="match status" value="1"/>
</dbReference>
<name>A0AAV5S403_MAUHU</name>
<comment type="caution">
    <text evidence="6">The sequence shown here is derived from an EMBL/GenBank/DDBJ whole genome shotgun (WGS) entry which is preliminary data.</text>
</comment>
<feature type="region of interest" description="Disordered" evidence="2">
    <location>
        <begin position="1"/>
        <end position="70"/>
    </location>
</feature>
<sequence>MPSNHLTVPNHMRSPEGHRLLTPPTYERVDSMSQESADNITDFDLDSIMEDNPATPLNQPSNDFDDDDRSSWAPSEMEFRDVDYGSMSTMEKILHIRHIIRRNVVRPVQRNIVEPVNEMQMFMYNEIDRYLSQYGNPLIIKRFLYIVLMTFFLFIVVRFGDISTGVARGSKGTFSSHRILFDHTKKIINLNQFETHLEYLSSMPHGSGTKGDVAMKNYVRDTLKSYKMDEVFENELRTYSNYPTMNSTLKVFHTNLKQLTTFELTEENYNPLTINGRLSKLSLIYGHYGSDEELKQLHKISVLGKTTGNYILLLKYNKEMMVSEQIMTAQKYNAKAVIFISQEYNGDKNVVQMRSAGLPQFATGDVLTPGYYGSKVNGISPEDSKLLTNIPVVTLTRKQGEVLMSKLSRTGLLYKDGMYSGNINDLRIDLESSTVEKRRQPLYNIIGRIDGREQNNKALIIGAARNVHGPGAMYPNFGTATMLSLVKVLQELKHRFNWKPLRSIYFASFGGSEFNFAGSTEQMELDMLPIRDGIYSYIDISQIGLSNDLQVQTSPLMSKMFQAQAKYMRTFNVSTMPIQTYGDWIPFMANGIPSASLSTPANLEKRMPIETLQDTFELIHELLKDTENQENVKDIIFYLTEVILKMIDEPIIPFDLLDYVQEMDVSLQSMLKLYKHRVDLTDMLRNILKWKKIGNSWHLWHNHWTDSVWKKGRSSENEVNKENRLKWNERLSYINKYMCDEYGLPNRDFYKNVLFGPPLWNEKFFRSHDYNPWSFPAVKDAISNRDWSLANDEVQLIGKMFLDSAEAFMRGLRILV</sequence>
<dbReference type="EMBL" id="BTGD01000025">
    <property type="protein sequence ID" value="GMM58614.1"/>
    <property type="molecule type" value="Genomic_DNA"/>
</dbReference>
<dbReference type="Gene3D" id="1.20.930.40">
    <property type="entry name" value="Transferrin receptor-like, dimerisation domain"/>
    <property type="match status" value="1"/>
</dbReference>
<keyword evidence="3" id="KW-0812">Transmembrane</keyword>
<keyword evidence="3" id="KW-1133">Transmembrane helix</keyword>
<dbReference type="SUPFAM" id="SSF47672">
    <property type="entry name" value="Transferrin receptor-like dimerisation domain"/>
    <property type="match status" value="1"/>
</dbReference>
<evidence type="ECO:0008006" key="8">
    <source>
        <dbReference type="Google" id="ProtNLM"/>
    </source>
</evidence>
<evidence type="ECO:0000259" key="5">
    <source>
        <dbReference type="Pfam" id="PF04389"/>
    </source>
</evidence>
<keyword evidence="3" id="KW-0472">Membrane</keyword>
<dbReference type="PANTHER" id="PTHR10404">
    <property type="entry name" value="N-ACETYLATED-ALPHA-LINKED ACIDIC DIPEPTIDASE"/>
    <property type="match status" value="1"/>
</dbReference>
<dbReference type="InterPro" id="IPR046450">
    <property type="entry name" value="PA_dom_sf"/>
</dbReference>
<dbReference type="GO" id="GO:0004180">
    <property type="term" value="F:carboxypeptidase activity"/>
    <property type="evidence" value="ECO:0007669"/>
    <property type="project" value="TreeGrafter"/>
</dbReference>
<protein>
    <recommendedName>
        <fullName evidence="8">Transferrin receptor-like dimerisation domain-containing protein</fullName>
    </recommendedName>
</protein>
<evidence type="ECO:0000256" key="2">
    <source>
        <dbReference type="SAM" id="MobiDB-lite"/>
    </source>
</evidence>
<comment type="similarity">
    <text evidence="1">Belongs to the peptidase M28 family. M28B subfamily.</text>
</comment>
<feature type="domain" description="Transferrin receptor-like dimerisation" evidence="4">
    <location>
        <begin position="678"/>
        <end position="808"/>
    </location>
</feature>
<dbReference type="AlphaFoldDB" id="A0AAV5S403"/>
<accession>A0AAV5S403</accession>
<dbReference type="SUPFAM" id="SSF52025">
    <property type="entry name" value="PA domain"/>
    <property type="match status" value="1"/>
</dbReference>
<dbReference type="Pfam" id="PF04253">
    <property type="entry name" value="TFR_dimer"/>
    <property type="match status" value="1"/>
</dbReference>
<evidence type="ECO:0000256" key="3">
    <source>
        <dbReference type="SAM" id="Phobius"/>
    </source>
</evidence>
<dbReference type="Pfam" id="PF04389">
    <property type="entry name" value="Peptidase_M28"/>
    <property type="match status" value="1"/>
</dbReference>
<evidence type="ECO:0000313" key="6">
    <source>
        <dbReference type="EMBL" id="GMM58614.1"/>
    </source>
</evidence>
<proteinExistence type="inferred from homology"/>
<dbReference type="Gene3D" id="3.50.30.30">
    <property type="match status" value="1"/>
</dbReference>
<dbReference type="InterPro" id="IPR007484">
    <property type="entry name" value="Peptidase_M28"/>
</dbReference>
<evidence type="ECO:0000256" key="1">
    <source>
        <dbReference type="ARBA" id="ARBA00005634"/>
    </source>
</evidence>